<dbReference type="AlphaFoldDB" id="A0AAV7L1V6"/>
<keyword evidence="8" id="KW-1185">Reference proteome</keyword>
<dbReference type="Gene3D" id="1.10.10.790">
    <property type="entry name" value="Surp module"/>
    <property type="match status" value="2"/>
</dbReference>
<dbReference type="PROSITE" id="PS50128">
    <property type="entry name" value="SURP"/>
    <property type="match status" value="2"/>
</dbReference>
<dbReference type="EMBL" id="JANPWB010000016">
    <property type="protein sequence ID" value="KAJ1085646.1"/>
    <property type="molecule type" value="Genomic_DNA"/>
</dbReference>
<evidence type="ECO:0000259" key="6">
    <source>
        <dbReference type="PROSITE" id="PS50128"/>
    </source>
</evidence>
<evidence type="ECO:0000256" key="3">
    <source>
        <dbReference type="ARBA" id="ARBA00023187"/>
    </source>
</evidence>
<feature type="compositionally biased region" description="Basic and acidic residues" evidence="5">
    <location>
        <begin position="131"/>
        <end position="154"/>
    </location>
</feature>
<dbReference type="PANTHER" id="PTHR23340:SF0">
    <property type="entry name" value="SURP AND G-PATCH DOMAIN-CONTAINING PROTEIN 1 ISOFORM X1"/>
    <property type="match status" value="1"/>
</dbReference>
<evidence type="ECO:0000313" key="7">
    <source>
        <dbReference type="EMBL" id="KAJ1085646.1"/>
    </source>
</evidence>
<dbReference type="InterPro" id="IPR000061">
    <property type="entry name" value="Surp"/>
</dbReference>
<dbReference type="InterPro" id="IPR040169">
    <property type="entry name" value="SUGP1/2"/>
</dbReference>
<name>A0AAV7L1V6_PLEWA</name>
<dbReference type="PANTHER" id="PTHR23340">
    <property type="entry name" value="ARGININE/SERINE RICH SPLICING FACTOR SF4/14"/>
    <property type="match status" value="1"/>
</dbReference>
<evidence type="ECO:0000256" key="1">
    <source>
        <dbReference type="ARBA" id="ARBA00004123"/>
    </source>
</evidence>
<evidence type="ECO:0000256" key="2">
    <source>
        <dbReference type="ARBA" id="ARBA00022664"/>
    </source>
</evidence>
<feature type="compositionally biased region" description="Basic and acidic residues" evidence="5">
    <location>
        <begin position="103"/>
        <end position="113"/>
    </location>
</feature>
<evidence type="ECO:0000256" key="5">
    <source>
        <dbReference type="SAM" id="MobiDB-lite"/>
    </source>
</evidence>
<evidence type="ECO:0000256" key="4">
    <source>
        <dbReference type="ARBA" id="ARBA00023242"/>
    </source>
</evidence>
<keyword evidence="3" id="KW-0508">mRNA splicing</keyword>
<accession>A0AAV7L1V6</accession>
<sequence>MPILCQADPQPQSDKTSFSDNKQQACDNISPIKGSGPKEGDTTSGSPIEKCKEASKSQSVPSSLDSKKNVISPGHPDSRKSVSHASSNKQPSKSCPVSSSLDIQKETSSDKHAAHGHSVSTIKTKGSAADSHSRVKDGDYKKDSSSSGHSDHRQAVCSARSKNAVSSSRSETRDNRVGRSEEHASHSSEKRHGSAEIIKAEGKLNTEVAATPHTKDDSHSPVKEEKVNEQEPSYTVDENTKDCVEKLARFVVDMGLGMDAFHADKLANNPHFSFLKAGRTAAYELLKAKLFEFRESLSSSAQIKQEDSKSKEPIPESPQALQKSSDSATTPQTDCFTPPTLPPPRKRKATPDAPAASVKKIPQEDTLTLKVDAKTRDAAEKLARFIVRMGPEKERFTKAEAANPQFWFLNQKDHPAYEFYQMKLAEFSKAKQAGELPSSKSPVPTKSSSKSQSPTDQAAEPRSALLLLSQIYDSDEEDSESKDDVSQNGGQRGRRRRKSRSKRISSDTKRTSSKHDPRVGIRSKVLEWQKYLRSADELANYSVRVIILASKIGAVKKKLARDIATSKKKRMTRTTIGTQTELKEPSPKEVQVSVKSSARKQRPPAKVKKLKNMTRKTPVKPESALQLQFSDVDARIKETAENLARFVVEVGPSIEGGFDLNLLSKNPEFW</sequence>
<feature type="region of interest" description="Disordered" evidence="5">
    <location>
        <begin position="570"/>
        <end position="605"/>
    </location>
</feature>
<feature type="compositionally biased region" description="Basic residues" evidence="5">
    <location>
        <begin position="492"/>
        <end position="503"/>
    </location>
</feature>
<keyword evidence="4" id="KW-0539">Nucleus</keyword>
<feature type="compositionally biased region" description="Polar residues" evidence="5">
    <location>
        <begin position="319"/>
        <end position="335"/>
    </location>
</feature>
<dbReference type="GO" id="GO:0003723">
    <property type="term" value="F:RNA binding"/>
    <property type="evidence" value="ECO:0007669"/>
    <property type="project" value="InterPro"/>
</dbReference>
<feature type="region of interest" description="Disordered" evidence="5">
    <location>
        <begin position="301"/>
        <end position="367"/>
    </location>
</feature>
<dbReference type="SUPFAM" id="SSF109905">
    <property type="entry name" value="Surp module (SWAP domain)"/>
    <property type="match status" value="2"/>
</dbReference>
<feature type="compositionally biased region" description="Polar residues" evidence="5">
    <location>
        <begin position="9"/>
        <end position="27"/>
    </location>
</feature>
<feature type="compositionally biased region" description="Basic and acidic residues" evidence="5">
    <location>
        <begin position="304"/>
        <end position="314"/>
    </location>
</feature>
<feature type="domain" description="SURP motif" evidence="6">
    <location>
        <begin position="378"/>
        <end position="420"/>
    </location>
</feature>
<feature type="compositionally biased region" description="Low complexity" evidence="5">
    <location>
        <begin position="437"/>
        <end position="454"/>
    </location>
</feature>
<feature type="region of interest" description="Disordered" evidence="5">
    <location>
        <begin position="474"/>
        <end position="518"/>
    </location>
</feature>
<dbReference type="Pfam" id="PF01805">
    <property type="entry name" value="Surp"/>
    <property type="match status" value="1"/>
</dbReference>
<dbReference type="Proteomes" id="UP001066276">
    <property type="component" value="Chromosome 12"/>
</dbReference>
<reference evidence="7" key="1">
    <citation type="journal article" date="2022" name="bioRxiv">
        <title>Sequencing and chromosome-scale assembly of the giantPleurodeles waltlgenome.</title>
        <authorList>
            <person name="Brown T."/>
            <person name="Elewa A."/>
            <person name="Iarovenko S."/>
            <person name="Subramanian E."/>
            <person name="Araus A.J."/>
            <person name="Petzold A."/>
            <person name="Susuki M."/>
            <person name="Suzuki K.-i.T."/>
            <person name="Hayashi T."/>
            <person name="Toyoda A."/>
            <person name="Oliveira C."/>
            <person name="Osipova E."/>
            <person name="Leigh N.D."/>
            <person name="Simon A."/>
            <person name="Yun M.H."/>
        </authorList>
    </citation>
    <scope>NUCLEOTIDE SEQUENCE</scope>
    <source>
        <strain evidence="7">20211129_DDA</strain>
        <tissue evidence="7">Liver</tissue>
    </source>
</reference>
<dbReference type="SMART" id="SM00648">
    <property type="entry name" value="SWAP"/>
    <property type="match status" value="2"/>
</dbReference>
<proteinExistence type="predicted"/>
<organism evidence="7 8">
    <name type="scientific">Pleurodeles waltl</name>
    <name type="common">Iberian ribbed newt</name>
    <dbReference type="NCBI Taxonomy" id="8319"/>
    <lineage>
        <taxon>Eukaryota</taxon>
        <taxon>Metazoa</taxon>
        <taxon>Chordata</taxon>
        <taxon>Craniata</taxon>
        <taxon>Vertebrata</taxon>
        <taxon>Euteleostomi</taxon>
        <taxon>Amphibia</taxon>
        <taxon>Batrachia</taxon>
        <taxon>Caudata</taxon>
        <taxon>Salamandroidea</taxon>
        <taxon>Salamandridae</taxon>
        <taxon>Pleurodelinae</taxon>
        <taxon>Pleurodeles</taxon>
    </lineage>
</organism>
<comment type="caution">
    <text evidence="7">The sequence shown here is derived from an EMBL/GenBank/DDBJ whole genome shotgun (WGS) entry which is preliminary data.</text>
</comment>
<feature type="domain" description="SURP motif" evidence="6">
    <location>
        <begin position="243"/>
        <end position="286"/>
    </location>
</feature>
<feature type="region of interest" description="Disordered" evidence="5">
    <location>
        <begin position="431"/>
        <end position="461"/>
    </location>
</feature>
<dbReference type="GO" id="GO:0005654">
    <property type="term" value="C:nucleoplasm"/>
    <property type="evidence" value="ECO:0007669"/>
    <property type="project" value="TreeGrafter"/>
</dbReference>
<feature type="compositionally biased region" description="Polar residues" evidence="5">
    <location>
        <begin position="160"/>
        <end position="169"/>
    </location>
</feature>
<comment type="subcellular location">
    <subcellularLocation>
        <location evidence="1">Nucleus</location>
    </subcellularLocation>
</comment>
<dbReference type="InterPro" id="IPR035967">
    <property type="entry name" value="SWAP/Surp_sf"/>
</dbReference>
<feature type="region of interest" description="Disordered" evidence="5">
    <location>
        <begin position="1"/>
        <end position="238"/>
    </location>
</feature>
<feature type="compositionally biased region" description="Basic and acidic residues" evidence="5">
    <location>
        <begin position="504"/>
        <end position="518"/>
    </location>
</feature>
<protein>
    <recommendedName>
        <fullName evidence="6">SURP motif domain-containing protein</fullName>
    </recommendedName>
</protein>
<evidence type="ECO:0000313" key="8">
    <source>
        <dbReference type="Proteomes" id="UP001066276"/>
    </source>
</evidence>
<feature type="compositionally biased region" description="Basic and acidic residues" evidence="5">
    <location>
        <begin position="213"/>
        <end position="229"/>
    </location>
</feature>
<feature type="compositionally biased region" description="Basic and acidic residues" evidence="5">
    <location>
        <begin position="170"/>
        <end position="204"/>
    </location>
</feature>
<keyword evidence="2" id="KW-0507">mRNA processing</keyword>
<dbReference type="GO" id="GO:0006397">
    <property type="term" value="P:mRNA processing"/>
    <property type="evidence" value="ECO:0007669"/>
    <property type="project" value="UniProtKB-KW"/>
</dbReference>
<dbReference type="GO" id="GO:0008380">
    <property type="term" value="P:RNA splicing"/>
    <property type="evidence" value="ECO:0007669"/>
    <property type="project" value="UniProtKB-KW"/>
</dbReference>
<gene>
    <name evidence="7" type="ORF">NDU88_005776</name>
</gene>
<feature type="compositionally biased region" description="Polar residues" evidence="5">
    <location>
        <begin position="83"/>
        <end position="102"/>
    </location>
</feature>